<feature type="domain" description="Reverse transcriptase" evidence="1">
    <location>
        <begin position="89"/>
        <end position="371"/>
    </location>
</feature>
<dbReference type="Pfam" id="PF00078">
    <property type="entry name" value="RVT_1"/>
    <property type="match status" value="1"/>
</dbReference>
<dbReference type="PROSITE" id="PS50878">
    <property type="entry name" value="RT_POL"/>
    <property type="match status" value="1"/>
</dbReference>
<dbReference type="InterPro" id="IPR002156">
    <property type="entry name" value="RNaseH_domain"/>
</dbReference>
<reference evidence="2" key="1">
    <citation type="submission" date="2023-07" db="EMBL/GenBank/DDBJ databases">
        <title>A chromosome-level genome assembly of Lolium multiflorum.</title>
        <authorList>
            <person name="Chen Y."/>
            <person name="Copetti D."/>
            <person name="Kolliker R."/>
            <person name="Studer B."/>
        </authorList>
    </citation>
    <scope>NUCLEOTIDE SEQUENCE</scope>
    <source>
        <strain evidence="2">02402/16</strain>
        <tissue evidence="2">Leaf</tissue>
    </source>
</reference>
<dbReference type="GO" id="GO:0004523">
    <property type="term" value="F:RNA-DNA hybrid ribonuclease activity"/>
    <property type="evidence" value="ECO:0007669"/>
    <property type="project" value="InterPro"/>
</dbReference>
<protein>
    <recommendedName>
        <fullName evidence="1">Reverse transcriptase domain-containing protein</fullName>
    </recommendedName>
</protein>
<dbReference type="SUPFAM" id="SSF53098">
    <property type="entry name" value="Ribonuclease H-like"/>
    <property type="match status" value="1"/>
</dbReference>
<dbReference type="Proteomes" id="UP001231189">
    <property type="component" value="Unassembled WGS sequence"/>
</dbReference>
<dbReference type="EMBL" id="JAUUTY010000005">
    <property type="protein sequence ID" value="KAK1629097.1"/>
    <property type="molecule type" value="Genomic_DNA"/>
</dbReference>
<dbReference type="InterPro" id="IPR000477">
    <property type="entry name" value="RT_dom"/>
</dbReference>
<dbReference type="Gene3D" id="3.30.420.10">
    <property type="entry name" value="Ribonuclease H-like superfamily/Ribonuclease H"/>
    <property type="match status" value="1"/>
</dbReference>
<dbReference type="CDD" id="cd06222">
    <property type="entry name" value="RNase_H_like"/>
    <property type="match status" value="1"/>
</dbReference>
<dbReference type="Pfam" id="PF13456">
    <property type="entry name" value="RVT_3"/>
    <property type="match status" value="1"/>
</dbReference>
<gene>
    <name evidence="2" type="ORF">QYE76_003412</name>
</gene>
<evidence type="ECO:0000259" key="1">
    <source>
        <dbReference type="PROSITE" id="PS50878"/>
    </source>
</evidence>
<dbReference type="InterPro" id="IPR052343">
    <property type="entry name" value="Retrotransposon-Effector_Assoc"/>
</dbReference>
<dbReference type="PANTHER" id="PTHR46890">
    <property type="entry name" value="NON-LTR RETROLELEMENT REVERSE TRANSCRIPTASE-LIKE PROTEIN-RELATED"/>
    <property type="match status" value="1"/>
</dbReference>
<dbReference type="InterPro" id="IPR036397">
    <property type="entry name" value="RNaseH_sf"/>
</dbReference>
<organism evidence="2 3">
    <name type="scientific">Lolium multiflorum</name>
    <name type="common">Italian ryegrass</name>
    <name type="synonym">Lolium perenne subsp. multiflorum</name>
    <dbReference type="NCBI Taxonomy" id="4521"/>
    <lineage>
        <taxon>Eukaryota</taxon>
        <taxon>Viridiplantae</taxon>
        <taxon>Streptophyta</taxon>
        <taxon>Embryophyta</taxon>
        <taxon>Tracheophyta</taxon>
        <taxon>Spermatophyta</taxon>
        <taxon>Magnoliopsida</taxon>
        <taxon>Liliopsida</taxon>
        <taxon>Poales</taxon>
        <taxon>Poaceae</taxon>
        <taxon>BOP clade</taxon>
        <taxon>Pooideae</taxon>
        <taxon>Poodae</taxon>
        <taxon>Poeae</taxon>
        <taxon>Poeae Chloroplast Group 2 (Poeae type)</taxon>
        <taxon>Loliodinae</taxon>
        <taxon>Loliinae</taxon>
        <taxon>Lolium</taxon>
    </lineage>
</organism>
<dbReference type="InterPro" id="IPR043502">
    <property type="entry name" value="DNA/RNA_pol_sf"/>
</dbReference>
<proteinExistence type="predicted"/>
<dbReference type="InterPro" id="IPR044730">
    <property type="entry name" value="RNase_H-like_dom_plant"/>
</dbReference>
<dbReference type="AlphaFoldDB" id="A0AAD8RRD8"/>
<dbReference type="GO" id="GO:0003676">
    <property type="term" value="F:nucleic acid binding"/>
    <property type="evidence" value="ECO:0007669"/>
    <property type="project" value="InterPro"/>
</dbReference>
<accession>A0AAD8RRD8</accession>
<comment type="caution">
    <text evidence="2">The sequence shown here is derived from an EMBL/GenBank/DDBJ whole genome shotgun (WGS) entry which is preliminary data.</text>
</comment>
<dbReference type="PANTHER" id="PTHR46890:SF48">
    <property type="entry name" value="RNA-DIRECTED DNA POLYMERASE"/>
    <property type="match status" value="1"/>
</dbReference>
<sequence>MGVLATNFYHKLFTADSSVIPSVIVDDLQRKVTAEMNKSLCEEMTEDEITHALFQIGAQKAPGPDGLPAQFFHKNWDILKDEIVSAVQSFFKTGIMPEGVNNSTIVLIPKTKNPSELKDFRPISLCNVLYKIIAKCIINRLRPCLSQIVSPKQSAFIKGRQIADNALVAFECIHTIQHARDKKGTFCAYKLDLSKAYGRVDWAFLESALLKLGFDNHWITRVMACVKSVKYSVRMNGALQQTFSPSRGLRQGDPLSSFLFLFVAEGFSSCFKKEIESGRLHELKITRNAPGISHLLFPDDSLIFFEATAQQAIVIKETLDKYEKGTGQLLSQEKCSILFGNNCQENNKSFVNNILGNLSVNFEEKYLGLPVPNGRMKNGKFEPIKERYKKKLNDWTEKYASSAAKEVLIKSVAQAIPLHAMSVFKFSVSLCEDLMRMTRKFWWDEEDDKKNIHWSSWDKLTQRKSKGGMQTPDRKGKSLLFPVIASGEKKDKVNNSQKWTKPPLGWAKVNTDASFIHANGTAHWGAIVRDDHGNTIFSAWSPIPRCATPEEAEAIAVLEGLRLASALDSPCYLETDCKSIIDSWNDNKNWRSQAGIVINEAKQAALSFQNLKIEFIPRTANSAAHLLAAFSRSTSCNGLLYGSVPECILDQVLSDCNQNNIT</sequence>
<evidence type="ECO:0000313" key="2">
    <source>
        <dbReference type="EMBL" id="KAK1629097.1"/>
    </source>
</evidence>
<name>A0AAD8RRD8_LOLMU</name>
<dbReference type="InterPro" id="IPR012337">
    <property type="entry name" value="RNaseH-like_sf"/>
</dbReference>
<keyword evidence="3" id="KW-1185">Reference proteome</keyword>
<dbReference type="SUPFAM" id="SSF56672">
    <property type="entry name" value="DNA/RNA polymerases"/>
    <property type="match status" value="1"/>
</dbReference>
<dbReference type="CDD" id="cd01650">
    <property type="entry name" value="RT_nLTR_like"/>
    <property type="match status" value="1"/>
</dbReference>
<evidence type="ECO:0000313" key="3">
    <source>
        <dbReference type="Proteomes" id="UP001231189"/>
    </source>
</evidence>